<reference evidence="9" key="1">
    <citation type="submission" date="2021-05" db="EMBL/GenBank/DDBJ databases">
        <title>The genome of the haptophyte Pavlova lutheri (Diacronema luteri, Pavlovales) - a model for lipid biosynthesis in eukaryotic algae.</title>
        <authorList>
            <person name="Hulatt C.J."/>
            <person name="Posewitz M.C."/>
        </authorList>
    </citation>
    <scope>NUCLEOTIDE SEQUENCE</scope>
    <source>
        <strain evidence="9">NIVA-4/92</strain>
    </source>
</reference>
<dbReference type="OrthoDB" id="680339at2759"/>
<keyword evidence="10" id="KW-1185">Reference proteome</keyword>
<feature type="binding site" evidence="5">
    <location>
        <position position="146"/>
    </location>
    <ligand>
        <name>substrate</name>
    </ligand>
</feature>
<dbReference type="Gene3D" id="3.30.428.10">
    <property type="entry name" value="HIT-like"/>
    <property type="match status" value="1"/>
</dbReference>
<feature type="binding site" evidence="5">
    <location>
        <position position="75"/>
    </location>
    <ligand>
        <name>substrate</name>
    </ligand>
</feature>
<evidence type="ECO:0000256" key="2">
    <source>
        <dbReference type="ARBA" id="ARBA00022801"/>
    </source>
</evidence>
<evidence type="ECO:0000256" key="7">
    <source>
        <dbReference type="PROSITE-ProRule" id="PRU00464"/>
    </source>
</evidence>
<dbReference type="PANTHER" id="PTHR46243:SF1">
    <property type="entry name" value="BIS(5'-ADENOSYL)-TRIPHOSPHATASE"/>
    <property type="match status" value="1"/>
</dbReference>
<dbReference type="InterPro" id="IPR011146">
    <property type="entry name" value="HIT-like"/>
</dbReference>
<proteinExistence type="predicted"/>
<evidence type="ECO:0000256" key="4">
    <source>
        <dbReference type="PIRSR" id="PIRSR601310-3"/>
    </source>
</evidence>
<evidence type="ECO:0000256" key="1">
    <source>
        <dbReference type="ARBA" id="ARBA00022741"/>
    </source>
</evidence>
<feature type="binding site" evidence="5">
    <location>
        <position position="131"/>
    </location>
    <ligand>
        <name>substrate</name>
    </ligand>
</feature>
<dbReference type="Pfam" id="PF01230">
    <property type="entry name" value="HIT"/>
    <property type="match status" value="1"/>
</dbReference>
<evidence type="ECO:0000259" key="8">
    <source>
        <dbReference type="PROSITE" id="PS51084"/>
    </source>
</evidence>
<sequence>MLATRCSPAVVLAVGGVAMLVTTALCKATVRAKQRRPLSMSARSLPAEVLFGKFVIPQSQVFFESPSQLTLAIVNLRPIVPGHVLVIPRRVVPRLADLTDEELCDLWRSAREIAGKVETLHGATASNVAVQDGRAAGQSVPHVHVHILPRASGDFARNDDVYDELEKFDGRPIGPNLVVPADADRKDRSAVQMAEEAVALRELWP</sequence>
<dbReference type="InterPro" id="IPR039383">
    <property type="entry name" value="FHIT"/>
</dbReference>
<dbReference type="AlphaFoldDB" id="A0A8J5XAK2"/>
<dbReference type="PROSITE" id="PS00892">
    <property type="entry name" value="HIT_1"/>
    <property type="match status" value="1"/>
</dbReference>
<dbReference type="EMBL" id="JAGTXO010000023">
    <property type="protein sequence ID" value="KAG8461896.1"/>
    <property type="molecule type" value="Genomic_DNA"/>
</dbReference>
<dbReference type="Proteomes" id="UP000751190">
    <property type="component" value="Unassembled WGS sequence"/>
</dbReference>
<protein>
    <recommendedName>
        <fullName evidence="8">HIT domain-containing protein</fullName>
    </recommendedName>
</protein>
<comment type="caution">
    <text evidence="9">The sequence shown here is derived from an EMBL/GenBank/DDBJ whole genome shotgun (WGS) entry which is preliminary data.</text>
</comment>
<evidence type="ECO:0000313" key="9">
    <source>
        <dbReference type="EMBL" id="KAG8461896.1"/>
    </source>
</evidence>
<dbReference type="GO" id="GO:0000166">
    <property type="term" value="F:nucleotide binding"/>
    <property type="evidence" value="ECO:0007669"/>
    <property type="project" value="UniProtKB-KW"/>
</dbReference>
<feature type="site" description="Important for induction of apoptosis" evidence="6">
    <location>
        <position position="162"/>
    </location>
</feature>
<dbReference type="InterPro" id="IPR051884">
    <property type="entry name" value="Bis(5'-adenosyl)-TPase_reg"/>
</dbReference>
<dbReference type="PANTHER" id="PTHR46243">
    <property type="entry name" value="BIS(5'-ADENOSYL)-TRIPHOSPHATASE"/>
    <property type="match status" value="1"/>
</dbReference>
<dbReference type="PROSITE" id="PS51084">
    <property type="entry name" value="HIT_2"/>
    <property type="match status" value="1"/>
</dbReference>
<dbReference type="InterPro" id="IPR019808">
    <property type="entry name" value="Histidine_triad_CS"/>
</dbReference>
<accession>A0A8J5XAK2</accession>
<dbReference type="OMA" id="DAIYGMM"/>
<gene>
    <name evidence="9" type="ORF">KFE25_013915</name>
</gene>
<feature type="domain" description="HIT" evidence="8">
    <location>
        <begin position="50"/>
        <end position="157"/>
    </location>
</feature>
<dbReference type="SUPFAM" id="SSF54197">
    <property type="entry name" value="HIT-like"/>
    <property type="match status" value="1"/>
</dbReference>
<evidence type="ECO:0000256" key="6">
    <source>
        <dbReference type="PIRSR" id="PIRSR639383-3"/>
    </source>
</evidence>
<organism evidence="9 10">
    <name type="scientific">Diacronema lutheri</name>
    <name type="common">Unicellular marine alga</name>
    <name type="synonym">Monochrysis lutheri</name>
    <dbReference type="NCBI Taxonomy" id="2081491"/>
    <lineage>
        <taxon>Eukaryota</taxon>
        <taxon>Haptista</taxon>
        <taxon>Haptophyta</taxon>
        <taxon>Pavlovophyceae</taxon>
        <taxon>Pavlovales</taxon>
        <taxon>Pavlovaceae</taxon>
        <taxon>Diacronema</taxon>
    </lineage>
</organism>
<keyword evidence="1" id="KW-0547">Nucleotide-binding</keyword>
<dbReference type="PRINTS" id="PR00332">
    <property type="entry name" value="HISTRIAD"/>
</dbReference>
<dbReference type="GO" id="GO:0016787">
    <property type="term" value="F:hydrolase activity"/>
    <property type="evidence" value="ECO:0007669"/>
    <property type="project" value="UniProtKB-KW"/>
</dbReference>
<feature type="binding site" evidence="5">
    <location>
        <begin position="137"/>
        <end position="140"/>
    </location>
    <ligand>
        <name>substrate</name>
    </ligand>
</feature>
<keyword evidence="2" id="KW-0378">Hydrolase</keyword>
<dbReference type="FunFam" id="3.30.428.10:FF:000011">
    <property type="entry name" value="Fragile histidine triad"/>
    <property type="match status" value="1"/>
</dbReference>
<name>A0A8J5XAK2_DIALT</name>
<dbReference type="InterPro" id="IPR001310">
    <property type="entry name" value="Histidine_triad_HIT"/>
</dbReference>
<feature type="short sequence motif" description="Histidine triad motif" evidence="4 7">
    <location>
        <begin position="142"/>
        <end position="146"/>
    </location>
</feature>
<evidence type="ECO:0000313" key="10">
    <source>
        <dbReference type="Proteomes" id="UP000751190"/>
    </source>
</evidence>
<dbReference type="CDD" id="cd01275">
    <property type="entry name" value="FHIT"/>
    <property type="match status" value="1"/>
</dbReference>
<feature type="active site" description="Tele-AMP-histidine intermediate" evidence="3">
    <location>
        <position position="144"/>
    </location>
</feature>
<evidence type="ECO:0000256" key="5">
    <source>
        <dbReference type="PIRSR" id="PIRSR639383-2"/>
    </source>
</evidence>
<evidence type="ECO:0000256" key="3">
    <source>
        <dbReference type="PIRSR" id="PIRSR601310-1"/>
    </source>
</evidence>
<dbReference type="InterPro" id="IPR036265">
    <property type="entry name" value="HIT-like_sf"/>
</dbReference>